<evidence type="ECO:0000313" key="2">
    <source>
        <dbReference type="EMBL" id="MDI3320186.1"/>
    </source>
</evidence>
<dbReference type="EMBL" id="JASBRG010000006">
    <property type="protein sequence ID" value="MDI3320186.1"/>
    <property type="molecule type" value="Genomic_DNA"/>
</dbReference>
<feature type="transmembrane region" description="Helical" evidence="1">
    <location>
        <begin position="138"/>
        <end position="158"/>
    </location>
</feature>
<keyword evidence="1" id="KW-0472">Membrane</keyword>
<keyword evidence="1" id="KW-0812">Transmembrane</keyword>
<evidence type="ECO:0000256" key="1">
    <source>
        <dbReference type="SAM" id="Phobius"/>
    </source>
</evidence>
<protein>
    <submittedName>
        <fullName evidence="2">Uncharacterized protein</fullName>
    </submittedName>
</protein>
<sequence>MANRNKYIIWPYIISLTMFLGGIVAAIYLVHNLRPSKPVEEAAASKNSKDTTYVKLLNPGFAETALADTVRRKNATTSLTIPPVKIETPTYSTSGKLKLPRQTGRWLLPNNPNSIDIKSISDGATDNLNITYASKRLTSIYVGFGIIAGLFLMLLTFFSREESLENATVTDIDPEDLQELFNQFKPQIAQLRNPRKILRFKNMVKYHYYFLKKGGLNNTENLRKMMWILIGIQDDPSLTSIEKVSSESLGDSRWFYDRIKDKDWFSKAAINPSKDDALLMTILKLNVDMGV</sequence>
<dbReference type="RefSeq" id="WP_282334284.1">
    <property type="nucleotide sequence ID" value="NZ_JASBRG010000006.1"/>
</dbReference>
<evidence type="ECO:0000313" key="3">
    <source>
        <dbReference type="Proteomes" id="UP001226434"/>
    </source>
</evidence>
<keyword evidence="1" id="KW-1133">Transmembrane helix</keyword>
<comment type="caution">
    <text evidence="2">The sequence shown here is derived from an EMBL/GenBank/DDBJ whole genome shotgun (WGS) entry which is preliminary data.</text>
</comment>
<dbReference type="Proteomes" id="UP001226434">
    <property type="component" value="Unassembled WGS sequence"/>
</dbReference>
<keyword evidence="3" id="KW-1185">Reference proteome</keyword>
<organism evidence="2 3">
    <name type="scientific">Pinibacter soli</name>
    <dbReference type="NCBI Taxonomy" id="3044211"/>
    <lineage>
        <taxon>Bacteria</taxon>
        <taxon>Pseudomonadati</taxon>
        <taxon>Bacteroidota</taxon>
        <taxon>Chitinophagia</taxon>
        <taxon>Chitinophagales</taxon>
        <taxon>Chitinophagaceae</taxon>
        <taxon>Pinibacter</taxon>
    </lineage>
</organism>
<proteinExistence type="predicted"/>
<name>A0ABT6RC95_9BACT</name>
<gene>
    <name evidence="2" type="ORF">QJ048_10405</name>
</gene>
<accession>A0ABT6RC95</accession>
<reference evidence="2 3" key="1">
    <citation type="submission" date="2023-05" db="EMBL/GenBank/DDBJ databases">
        <title>Genome sequence of Pinibacter sp. MAH-24.</title>
        <authorList>
            <person name="Huq M.A."/>
        </authorList>
    </citation>
    <scope>NUCLEOTIDE SEQUENCE [LARGE SCALE GENOMIC DNA]</scope>
    <source>
        <strain evidence="2 3">MAH-24</strain>
    </source>
</reference>
<feature type="transmembrane region" description="Helical" evidence="1">
    <location>
        <begin position="7"/>
        <end position="30"/>
    </location>
</feature>